<protein>
    <recommendedName>
        <fullName evidence="3">Lipoprotein</fullName>
    </recommendedName>
</protein>
<evidence type="ECO:0008006" key="3">
    <source>
        <dbReference type="Google" id="ProtNLM"/>
    </source>
</evidence>
<name>A0A923T817_9BACT</name>
<reference evidence="1" key="1">
    <citation type="submission" date="2020-08" db="EMBL/GenBank/DDBJ databases">
        <title>Lewinella bacteria from marine environments.</title>
        <authorList>
            <person name="Zhong Y."/>
        </authorList>
    </citation>
    <scope>NUCLEOTIDE SEQUENCE</scope>
    <source>
        <strain evidence="1">KCTC 42187</strain>
    </source>
</reference>
<dbReference type="RefSeq" id="WP_187466192.1">
    <property type="nucleotide sequence ID" value="NZ_JACSIT010000091.1"/>
</dbReference>
<dbReference type="EMBL" id="JACSIT010000091">
    <property type="protein sequence ID" value="MBC6994104.1"/>
    <property type="molecule type" value="Genomic_DNA"/>
</dbReference>
<dbReference type="PROSITE" id="PS51257">
    <property type="entry name" value="PROKAR_LIPOPROTEIN"/>
    <property type="match status" value="1"/>
</dbReference>
<keyword evidence="2" id="KW-1185">Reference proteome</keyword>
<dbReference type="InterPro" id="IPR046732">
    <property type="entry name" value="DUF6624"/>
</dbReference>
<comment type="caution">
    <text evidence="1">The sequence shown here is derived from an EMBL/GenBank/DDBJ whole genome shotgun (WGS) entry which is preliminary data.</text>
</comment>
<evidence type="ECO:0000313" key="1">
    <source>
        <dbReference type="EMBL" id="MBC6994104.1"/>
    </source>
</evidence>
<gene>
    <name evidence="1" type="ORF">H9S92_08025</name>
</gene>
<sequence>MKILTLLIASLGFLASCGPAGPSQRTEEEIWKLGWRMIESSIEENFVLADKQFDSLRNISPQLDLQYLVVGLKVKNKLGKSGEIATLLNAQEEAALQEICAKQFSPELPSCASTPAPAVENQELQAELIRMYVADQAARGNIVQDIIEKYQIDPASVTPGVGVTVDEQNRNRLKEIFQQHGFPTKQLVGRDAMQGVFLMIQHSDEDKEWQQAQLSNVESAVKNGDMDGQSFAYLYDRIKMNNGENQLYGTQFSKVDPVNKTVELAKTDDVENLDKRRREIGMMPIEMYKRLVLQDL</sequence>
<dbReference type="Pfam" id="PF20329">
    <property type="entry name" value="DUF6624"/>
    <property type="match status" value="1"/>
</dbReference>
<dbReference type="AlphaFoldDB" id="A0A923T817"/>
<proteinExistence type="predicted"/>
<dbReference type="Proteomes" id="UP000650081">
    <property type="component" value="Unassembled WGS sequence"/>
</dbReference>
<organism evidence="1 2">
    <name type="scientific">Neolewinella lacunae</name>
    <dbReference type="NCBI Taxonomy" id="1517758"/>
    <lineage>
        <taxon>Bacteria</taxon>
        <taxon>Pseudomonadati</taxon>
        <taxon>Bacteroidota</taxon>
        <taxon>Saprospiria</taxon>
        <taxon>Saprospirales</taxon>
        <taxon>Lewinellaceae</taxon>
        <taxon>Neolewinella</taxon>
    </lineage>
</organism>
<evidence type="ECO:0000313" key="2">
    <source>
        <dbReference type="Proteomes" id="UP000650081"/>
    </source>
</evidence>
<accession>A0A923T817</accession>